<reference evidence="2 3" key="1">
    <citation type="submission" date="2019-08" db="EMBL/GenBank/DDBJ databases">
        <title>Whole genome of Aphis craccivora.</title>
        <authorList>
            <person name="Voronova N.V."/>
            <person name="Shulinski R.S."/>
            <person name="Bandarenka Y.V."/>
            <person name="Zhorov D.G."/>
            <person name="Warner D."/>
        </authorList>
    </citation>
    <scope>NUCLEOTIDE SEQUENCE [LARGE SCALE GENOMIC DNA]</scope>
    <source>
        <strain evidence="2">180601</strain>
        <tissue evidence="2">Whole Body</tissue>
    </source>
</reference>
<keyword evidence="1" id="KW-0812">Transmembrane</keyword>
<feature type="transmembrane region" description="Helical" evidence="1">
    <location>
        <begin position="312"/>
        <end position="334"/>
    </location>
</feature>
<comment type="caution">
    <text evidence="2">The sequence shown here is derived from an EMBL/GenBank/DDBJ whole genome shotgun (WGS) entry which is preliminary data.</text>
</comment>
<gene>
    <name evidence="2" type="ORF">FWK35_00012605</name>
</gene>
<dbReference type="OrthoDB" id="10055366at2759"/>
<dbReference type="EMBL" id="VUJU01004762">
    <property type="protein sequence ID" value="KAF0753334.1"/>
    <property type="molecule type" value="Genomic_DNA"/>
</dbReference>
<dbReference type="AlphaFoldDB" id="A0A6G0YD02"/>
<evidence type="ECO:0000313" key="3">
    <source>
        <dbReference type="Proteomes" id="UP000478052"/>
    </source>
</evidence>
<evidence type="ECO:0000313" key="2">
    <source>
        <dbReference type="EMBL" id="KAF0753334.1"/>
    </source>
</evidence>
<evidence type="ECO:0000256" key="1">
    <source>
        <dbReference type="SAM" id="Phobius"/>
    </source>
</evidence>
<accession>A0A6G0YD02</accession>
<sequence>MIANRSIFTEVTDYCQSISYPKIIIDATGSLIKIFKTFGMNKTKTIYLYKALMYDESKLHSFTVSNMISEWHTTLAIYNWLANWLNFNVPLPRETICDQSMALLSLCVKCFTQYSSLKQYIRVCAKLELDYEEWYNQVLSTADSEKDIHDLIEESWAEEIFEKSKEYIQEGKALMLSSSTGVESSFKILKVVTFIDLPTNIDLFLERLILSLREHSLLRSLNYTPTIIESDNFKEVIPVNQTNELHEDNFIAISEYNINDIIMDTKNEIPINKSITVNYLNNSRSITSLLNLKNGSKVTDLKSRNLKGYGKVALSNTCAFYALASILMVSYCTYKRYSKEIDCMENPNKFLSFVSSIVKKGINSTTYKKRVHILLNYLEPETTKIDYEITLVSCHATASERSQ</sequence>
<proteinExistence type="predicted"/>
<protein>
    <submittedName>
        <fullName evidence="2">Uncharacterized protein</fullName>
    </submittedName>
</protein>
<keyword evidence="1" id="KW-1133">Transmembrane helix</keyword>
<name>A0A6G0YD02_APHCR</name>
<dbReference type="Proteomes" id="UP000478052">
    <property type="component" value="Unassembled WGS sequence"/>
</dbReference>
<organism evidence="2 3">
    <name type="scientific">Aphis craccivora</name>
    <name type="common">Cowpea aphid</name>
    <dbReference type="NCBI Taxonomy" id="307492"/>
    <lineage>
        <taxon>Eukaryota</taxon>
        <taxon>Metazoa</taxon>
        <taxon>Ecdysozoa</taxon>
        <taxon>Arthropoda</taxon>
        <taxon>Hexapoda</taxon>
        <taxon>Insecta</taxon>
        <taxon>Pterygota</taxon>
        <taxon>Neoptera</taxon>
        <taxon>Paraneoptera</taxon>
        <taxon>Hemiptera</taxon>
        <taxon>Sternorrhyncha</taxon>
        <taxon>Aphidomorpha</taxon>
        <taxon>Aphidoidea</taxon>
        <taxon>Aphididae</taxon>
        <taxon>Aphidini</taxon>
        <taxon>Aphis</taxon>
        <taxon>Aphis</taxon>
    </lineage>
</organism>
<keyword evidence="3" id="KW-1185">Reference proteome</keyword>
<keyword evidence="1" id="KW-0472">Membrane</keyword>